<name>A0ABZ1B1C3_9ACTN</name>
<keyword evidence="3" id="KW-1185">Reference proteome</keyword>
<dbReference type="EMBL" id="CP141261">
    <property type="protein sequence ID" value="WRL63966.1"/>
    <property type="molecule type" value="Genomic_DNA"/>
</dbReference>
<dbReference type="RefSeq" id="WP_324275296.1">
    <property type="nucleotide sequence ID" value="NZ_CP141261.1"/>
</dbReference>
<organism evidence="2 3">
    <name type="scientific">Blastococcus brunescens</name>
    <dbReference type="NCBI Taxonomy" id="1564165"/>
    <lineage>
        <taxon>Bacteria</taxon>
        <taxon>Bacillati</taxon>
        <taxon>Actinomycetota</taxon>
        <taxon>Actinomycetes</taxon>
        <taxon>Geodermatophilales</taxon>
        <taxon>Geodermatophilaceae</taxon>
        <taxon>Blastococcus</taxon>
    </lineage>
</organism>
<accession>A0ABZ1B1C3</accession>
<dbReference type="Proteomes" id="UP001324287">
    <property type="component" value="Chromosome"/>
</dbReference>
<evidence type="ECO:0000313" key="2">
    <source>
        <dbReference type="EMBL" id="WRL63966.1"/>
    </source>
</evidence>
<protein>
    <recommendedName>
        <fullName evidence="4">N-acetyltransferase domain-containing protein</fullName>
    </recommendedName>
</protein>
<feature type="compositionally biased region" description="Polar residues" evidence="1">
    <location>
        <begin position="49"/>
        <end position="73"/>
    </location>
</feature>
<evidence type="ECO:0008006" key="4">
    <source>
        <dbReference type="Google" id="ProtNLM"/>
    </source>
</evidence>
<feature type="region of interest" description="Disordered" evidence="1">
    <location>
        <begin position="43"/>
        <end position="73"/>
    </location>
</feature>
<proteinExistence type="predicted"/>
<reference evidence="2 3" key="1">
    <citation type="submission" date="2023-12" db="EMBL/GenBank/DDBJ databases">
        <title>Blastococcus brunescens sp. nov., an actonobacterium isolated from sandstone collected in sahara desert.</title>
        <authorList>
            <person name="Gtari M."/>
            <person name="Ghodhbane F."/>
        </authorList>
    </citation>
    <scope>NUCLEOTIDE SEQUENCE [LARGE SCALE GENOMIC DNA]</scope>
    <source>
        <strain evidence="2 3">BMG 8361</strain>
    </source>
</reference>
<evidence type="ECO:0000256" key="1">
    <source>
        <dbReference type="SAM" id="MobiDB-lite"/>
    </source>
</evidence>
<evidence type="ECO:0000313" key="3">
    <source>
        <dbReference type="Proteomes" id="UP001324287"/>
    </source>
</evidence>
<gene>
    <name evidence="2" type="ORF">U6N30_30960</name>
</gene>
<sequence length="73" mass="8057">MGVEIREYRPEDWDALARAHDAARLQELAPSVGVQAFRPLAETARREGSSTTSCGWPSVTARSWASSLSRTPR</sequence>